<proteinExistence type="predicted"/>
<name>A0A6C0FBV3_9ZZZZ</name>
<feature type="transmembrane region" description="Helical" evidence="2">
    <location>
        <begin position="215"/>
        <end position="235"/>
    </location>
</feature>
<accession>A0A6C0FBV3</accession>
<evidence type="ECO:0000256" key="1">
    <source>
        <dbReference type="SAM" id="MobiDB-lite"/>
    </source>
</evidence>
<evidence type="ECO:0000256" key="2">
    <source>
        <dbReference type="SAM" id="Phobius"/>
    </source>
</evidence>
<dbReference type="EMBL" id="MN738829">
    <property type="protein sequence ID" value="QHT38341.1"/>
    <property type="molecule type" value="Genomic_DNA"/>
</dbReference>
<keyword evidence="2" id="KW-1133">Transmembrane helix</keyword>
<keyword evidence="2" id="KW-0472">Membrane</keyword>
<dbReference type="AlphaFoldDB" id="A0A6C0FBV3"/>
<reference evidence="3" key="1">
    <citation type="journal article" date="2020" name="Nature">
        <title>Giant virus diversity and host interactions through global metagenomics.</title>
        <authorList>
            <person name="Schulz F."/>
            <person name="Roux S."/>
            <person name="Paez-Espino D."/>
            <person name="Jungbluth S."/>
            <person name="Walsh D.A."/>
            <person name="Denef V.J."/>
            <person name="McMahon K.D."/>
            <person name="Konstantinidis K.T."/>
            <person name="Eloe-Fadrosh E.A."/>
            <person name="Kyrpides N.C."/>
            <person name="Woyke T."/>
        </authorList>
    </citation>
    <scope>NUCLEOTIDE SEQUENCE</scope>
    <source>
        <strain evidence="3">GVMAG-S-ERX556101-89</strain>
    </source>
</reference>
<organism evidence="3">
    <name type="scientific">viral metagenome</name>
    <dbReference type="NCBI Taxonomy" id="1070528"/>
    <lineage>
        <taxon>unclassified sequences</taxon>
        <taxon>metagenomes</taxon>
        <taxon>organismal metagenomes</taxon>
    </lineage>
</organism>
<feature type="region of interest" description="Disordered" evidence="1">
    <location>
        <begin position="17"/>
        <end position="40"/>
    </location>
</feature>
<protein>
    <submittedName>
        <fullName evidence="3">Uncharacterized protein</fullName>
    </submittedName>
</protein>
<sequence>MAEIKKIDNTFRIKENVIPDKPKDDNSEIKEVKKEKPPREKHILSKITIDRENGKISTKSKLVRKRVKGISDITTNMMKNDFTIKPNTELFGATKFCTMWDLICIDLPNWNDFLSGLGINQFFSSLEGTFRGLIQGLEGIIDLSELTGIINKIAQWDPLTELTNAFDDFDLGVILTDIITALLKPFMWVVGLMIEFSYEVLEPTIISLLPSAGSYFLYLYLIPGLMFASVALSAVNNSLSMINQIRGVEL</sequence>
<keyword evidence="2" id="KW-0812">Transmembrane</keyword>
<evidence type="ECO:0000313" key="3">
    <source>
        <dbReference type="EMBL" id="QHT38341.1"/>
    </source>
</evidence>